<reference evidence="1" key="1">
    <citation type="journal article" date="2023" name="Insect Mol. Biol.">
        <title>Genome sequencing provides insights into the evolution of gene families encoding plant cell wall-degrading enzymes in longhorned beetles.</title>
        <authorList>
            <person name="Shin N.R."/>
            <person name="Okamura Y."/>
            <person name="Kirsch R."/>
            <person name="Pauchet Y."/>
        </authorList>
    </citation>
    <scope>NUCLEOTIDE SEQUENCE</scope>
    <source>
        <strain evidence="1">AMC_N1</strain>
    </source>
</reference>
<organism evidence="1 2">
    <name type="scientific">Aromia moschata</name>
    <dbReference type="NCBI Taxonomy" id="1265417"/>
    <lineage>
        <taxon>Eukaryota</taxon>
        <taxon>Metazoa</taxon>
        <taxon>Ecdysozoa</taxon>
        <taxon>Arthropoda</taxon>
        <taxon>Hexapoda</taxon>
        <taxon>Insecta</taxon>
        <taxon>Pterygota</taxon>
        <taxon>Neoptera</taxon>
        <taxon>Endopterygota</taxon>
        <taxon>Coleoptera</taxon>
        <taxon>Polyphaga</taxon>
        <taxon>Cucujiformia</taxon>
        <taxon>Chrysomeloidea</taxon>
        <taxon>Cerambycidae</taxon>
        <taxon>Cerambycinae</taxon>
        <taxon>Callichromatini</taxon>
        <taxon>Aromia</taxon>
    </lineage>
</organism>
<gene>
    <name evidence="1" type="ORF">NQ318_009415</name>
</gene>
<comment type="caution">
    <text evidence="1">The sequence shown here is derived from an EMBL/GenBank/DDBJ whole genome shotgun (WGS) entry which is preliminary data.</text>
</comment>
<name>A0AAV8Z9K0_9CUCU</name>
<dbReference type="PANTHER" id="PTHR47326">
    <property type="entry name" value="TRANSPOSABLE ELEMENT TC3 TRANSPOSASE-LIKE PROTEIN"/>
    <property type="match status" value="1"/>
</dbReference>
<dbReference type="Proteomes" id="UP001162162">
    <property type="component" value="Unassembled WGS sequence"/>
</dbReference>
<dbReference type="PANTHER" id="PTHR47326:SF1">
    <property type="entry name" value="HTH PSQ-TYPE DOMAIN-CONTAINING PROTEIN"/>
    <property type="match status" value="1"/>
</dbReference>
<dbReference type="EMBL" id="JAPWTK010000010">
    <property type="protein sequence ID" value="KAJ8959981.1"/>
    <property type="molecule type" value="Genomic_DNA"/>
</dbReference>
<sequence length="94" mass="10901">MLSITDILFSDEATFVSNRTVNEQNCRYWSTENPHWMMEANTQYPEMVNVWAGIINSQIIAPYFFDGTLSGARYLDFLQNFLVLESLKLTLIVL</sequence>
<dbReference type="AlphaFoldDB" id="A0AAV8Z9K0"/>
<keyword evidence="2" id="KW-1185">Reference proteome</keyword>
<dbReference type="Gene3D" id="3.30.420.10">
    <property type="entry name" value="Ribonuclease H-like superfamily/Ribonuclease H"/>
    <property type="match status" value="1"/>
</dbReference>
<evidence type="ECO:0000313" key="1">
    <source>
        <dbReference type="EMBL" id="KAJ8959981.1"/>
    </source>
</evidence>
<evidence type="ECO:0008006" key="3">
    <source>
        <dbReference type="Google" id="ProtNLM"/>
    </source>
</evidence>
<protein>
    <recommendedName>
        <fullName evidence="3">Transposase</fullName>
    </recommendedName>
</protein>
<accession>A0AAV8Z9K0</accession>
<evidence type="ECO:0000313" key="2">
    <source>
        <dbReference type="Proteomes" id="UP001162162"/>
    </source>
</evidence>
<dbReference type="GO" id="GO:0003676">
    <property type="term" value="F:nucleic acid binding"/>
    <property type="evidence" value="ECO:0007669"/>
    <property type="project" value="InterPro"/>
</dbReference>
<proteinExistence type="predicted"/>
<dbReference type="InterPro" id="IPR036397">
    <property type="entry name" value="RNaseH_sf"/>
</dbReference>